<name>A0A553P7G4_TIGCA</name>
<evidence type="ECO:0000256" key="5">
    <source>
        <dbReference type="ARBA" id="ARBA00022801"/>
    </source>
</evidence>
<gene>
    <name evidence="9" type="ORF">TCAL_03324</name>
</gene>
<protein>
    <recommendedName>
        <fullName evidence="3">Lipid droplet-associated hydrolase</fullName>
        <ecNumber evidence="7">3.1.1.13</ecNumber>
    </recommendedName>
    <alternativeName>
        <fullName evidence="6">Lipid droplet-associated serine hydrolase</fullName>
    </alternativeName>
</protein>
<keyword evidence="10" id="KW-1185">Reference proteome</keyword>
<dbReference type="EMBL" id="VCGU01000007">
    <property type="protein sequence ID" value="TRY73626.1"/>
    <property type="molecule type" value="Genomic_DNA"/>
</dbReference>
<dbReference type="OrthoDB" id="448051at2759"/>
<dbReference type="Proteomes" id="UP000318571">
    <property type="component" value="Chromosome 3"/>
</dbReference>
<dbReference type="InterPro" id="IPR019363">
    <property type="entry name" value="LDAH"/>
</dbReference>
<comment type="subcellular location">
    <subcellularLocation>
        <location evidence="1">Lipid droplet</location>
    </subcellularLocation>
</comment>
<comment type="caution">
    <text evidence="9">The sequence shown here is derived from an EMBL/GenBank/DDBJ whole genome shotgun (WGS) entry which is preliminary data.</text>
</comment>
<evidence type="ECO:0000313" key="10">
    <source>
        <dbReference type="Proteomes" id="UP000318571"/>
    </source>
</evidence>
<dbReference type="GO" id="GO:0005811">
    <property type="term" value="C:lipid droplet"/>
    <property type="evidence" value="ECO:0007669"/>
    <property type="project" value="UniProtKB-SubCell"/>
</dbReference>
<proteinExistence type="inferred from homology"/>
<evidence type="ECO:0000313" key="9">
    <source>
        <dbReference type="EMBL" id="TRY73626.1"/>
    </source>
</evidence>
<dbReference type="PANTHER" id="PTHR13390">
    <property type="entry name" value="LIPASE"/>
    <property type="match status" value="1"/>
</dbReference>
<comment type="catalytic activity">
    <reaction evidence="8">
        <text>a cholesterol ester + H2O = cholesterol + a fatty acid + H(+)</text>
        <dbReference type="Rhea" id="RHEA:36403"/>
        <dbReference type="ChEBI" id="CHEBI:15377"/>
        <dbReference type="ChEBI" id="CHEBI:15378"/>
        <dbReference type="ChEBI" id="CHEBI:16113"/>
        <dbReference type="ChEBI" id="CHEBI:17002"/>
        <dbReference type="ChEBI" id="CHEBI:28868"/>
        <dbReference type="EC" id="3.1.1.13"/>
    </reaction>
    <physiologicalReaction direction="left-to-right" evidence="8">
        <dbReference type="Rhea" id="RHEA:36404"/>
    </physiologicalReaction>
</comment>
<dbReference type="Pfam" id="PF10230">
    <property type="entry name" value="LIDHydrolase"/>
    <property type="match status" value="1"/>
</dbReference>
<evidence type="ECO:0000256" key="1">
    <source>
        <dbReference type="ARBA" id="ARBA00004502"/>
    </source>
</evidence>
<keyword evidence="5" id="KW-0378">Hydrolase</keyword>
<reference evidence="9 10" key="1">
    <citation type="journal article" date="2018" name="Nat. Ecol. Evol.">
        <title>Genomic signatures of mitonuclear coevolution across populations of Tigriopus californicus.</title>
        <authorList>
            <person name="Barreto F.S."/>
            <person name="Watson E.T."/>
            <person name="Lima T.G."/>
            <person name="Willett C.S."/>
            <person name="Edmands S."/>
            <person name="Li W."/>
            <person name="Burton R.S."/>
        </authorList>
    </citation>
    <scope>NUCLEOTIDE SEQUENCE [LARGE SCALE GENOMIC DNA]</scope>
    <source>
        <strain evidence="9 10">San Diego</strain>
    </source>
</reference>
<organism evidence="9 10">
    <name type="scientific">Tigriopus californicus</name>
    <name type="common">Marine copepod</name>
    <dbReference type="NCBI Taxonomy" id="6832"/>
    <lineage>
        <taxon>Eukaryota</taxon>
        <taxon>Metazoa</taxon>
        <taxon>Ecdysozoa</taxon>
        <taxon>Arthropoda</taxon>
        <taxon>Crustacea</taxon>
        <taxon>Multicrustacea</taxon>
        <taxon>Hexanauplia</taxon>
        <taxon>Copepoda</taxon>
        <taxon>Harpacticoida</taxon>
        <taxon>Harpacticidae</taxon>
        <taxon>Tigriopus</taxon>
    </lineage>
</organism>
<keyword evidence="4" id="KW-0551">Lipid droplet</keyword>
<dbReference type="PANTHER" id="PTHR13390:SF0">
    <property type="entry name" value="LIPID DROPLET-ASSOCIATED HYDROLASE"/>
    <property type="match status" value="1"/>
</dbReference>
<dbReference type="Gene3D" id="3.40.50.1820">
    <property type="entry name" value="alpha/beta hydrolase"/>
    <property type="match status" value="1"/>
</dbReference>
<evidence type="ECO:0000256" key="6">
    <source>
        <dbReference type="ARBA" id="ARBA00031924"/>
    </source>
</evidence>
<comment type="similarity">
    <text evidence="2">Belongs to the AB hydrolase superfamily. LDAH family.</text>
</comment>
<evidence type="ECO:0000256" key="2">
    <source>
        <dbReference type="ARBA" id="ARBA00008300"/>
    </source>
</evidence>
<accession>A0A553P7G4</accession>
<dbReference type="InterPro" id="IPR029058">
    <property type="entry name" value="AB_hydrolase_fold"/>
</dbReference>
<sequence length="317" mass="36553">MQRQFVQVSGGLTTRVLTLGTPITEAHHSASALKRLILVIPGNPGLSSYYEDFMRTLYHGLDESVPVWAVGHFGHDLPPATPSPSAASELPNLSGHEAWYNLEGQIQHKIRFIEEFIPANCHLTLVGHSIGCKMILEAMDRLATDRPHLRSYFLFPTIERMYQSPDGLRTWIMCAYLRWLVIVLTYCLRHMVPRAVLRRLIRFHMGDLASDVCVDTTLDLIHPRVTRHATYLAYTELLTVNELEVEKLRGVLPRIRFYFGTIDRWCPMEYCHQLKARLPQADVVICERKIEHAFVIHSSHEMGKILTQWYKDDHNMK</sequence>
<evidence type="ECO:0000256" key="7">
    <source>
        <dbReference type="ARBA" id="ARBA00039150"/>
    </source>
</evidence>
<dbReference type="AlphaFoldDB" id="A0A553P7G4"/>
<dbReference type="GO" id="GO:0004771">
    <property type="term" value="F:sterol ester esterase activity"/>
    <property type="evidence" value="ECO:0007669"/>
    <property type="project" value="UniProtKB-EC"/>
</dbReference>
<dbReference type="SUPFAM" id="SSF53474">
    <property type="entry name" value="alpha/beta-Hydrolases"/>
    <property type="match status" value="1"/>
</dbReference>
<evidence type="ECO:0000256" key="8">
    <source>
        <dbReference type="ARBA" id="ARBA00049527"/>
    </source>
</evidence>
<dbReference type="GO" id="GO:0019915">
    <property type="term" value="P:lipid storage"/>
    <property type="evidence" value="ECO:0007669"/>
    <property type="project" value="InterPro"/>
</dbReference>
<dbReference type="STRING" id="6832.A0A553P7G4"/>
<dbReference type="OMA" id="WVPVSYY"/>
<evidence type="ECO:0000256" key="3">
    <source>
        <dbReference type="ARBA" id="ARBA00019242"/>
    </source>
</evidence>
<dbReference type="EC" id="3.1.1.13" evidence="7"/>
<evidence type="ECO:0000256" key="4">
    <source>
        <dbReference type="ARBA" id="ARBA00022677"/>
    </source>
</evidence>